<dbReference type="AlphaFoldDB" id="A0A1L5P6S5"/>
<dbReference type="GO" id="GO:0000271">
    <property type="term" value="P:polysaccharide biosynthetic process"/>
    <property type="evidence" value="ECO:0007669"/>
    <property type="project" value="UniProtKB-KW"/>
</dbReference>
<evidence type="ECO:0000256" key="2">
    <source>
        <dbReference type="ARBA" id="ARBA00022679"/>
    </source>
</evidence>
<dbReference type="EMBL" id="CP017241">
    <property type="protein sequence ID" value="APO75889.1"/>
    <property type="molecule type" value="Genomic_DNA"/>
</dbReference>
<dbReference type="Pfam" id="PF17101">
    <property type="entry name" value="Stealth_CR1"/>
    <property type="match status" value="1"/>
</dbReference>
<protein>
    <submittedName>
        <fullName evidence="6">Uncharacterized protein</fullName>
    </submittedName>
</protein>
<gene>
    <name evidence="6" type="ORF">AM571_CH03088</name>
</gene>
<evidence type="ECO:0000256" key="1">
    <source>
        <dbReference type="ARBA" id="ARBA00007583"/>
    </source>
</evidence>
<dbReference type="PANTHER" id="PTHR24045:SF0">
    <property type="entry name" value="N-ACETYLGLUCOSAMINE-1-PHOSPHOTRANSFERASE SUBUNITS ALPHA_BETA"/>
    <property type="match status" value="1"/>
</dbReference>
<evidence type="ECO:0000313" key="7">
    <source>
        <dbReference type="Proteomes" id="UP000185109"/>
    </source>
</evidence>
<proteinExistence type="inferred from homology"/>
<organism evidence="6 7">
    <name type="scientific">Rhizobium etli 8C-3</name>
    <dbReference type="NCBI Taxonomy" id="538025"/>
    <lineage>
        <taxon>Bacteria</taxon>
        <taxon>Pseudomonadati</taxon>
        <taxon>Pseudomonadota</taxon>
        <taxon>Alphaproteobacteria</taxon>
        <taxon>Hyphomicrobiales</taxon>
        <taxon>Rhizobiaceae</taxon>
        <taxon>Rhizobium/Agrobacterium group</taxon>
        <taxon>Rhizobium</taxon>
    </lineage>
</organism>
<evidence type="ECO:0000259" key="4">
    <source>
        <dbReference type="Pfam" id="PF11380"/>
    </source>
</evidence>
<dbReference type="InterPro" id="IPR047141">
    <property type="entry name" value="Stealth"/>
</dbReference>
<dbReference type="Proteomes" id="UP000185109">
    <property type="component" value="Chromosome"/>
</dbReference>
<comment type="similarity">
    <text evidence="1">Belongs to the stealth family.</text>
</comment>
<keyword evidence="3" id="KW-0270">Exopolysaccharide synthesis</keyword>
<evidence type="ECO:0000259" key="5">
    <source>
        <dbReference type="Pfam" id="PF17101"/>
    </source>
</evidence>
<evidence type="ECO:0000313" key="6">
    <source>
        <dbReference type="EMBL" id="APO75889.1"/>
    </source>
</evidence>
<dbReference type="Pfam" id="PF11380">
    <property type="entry name" value="Stealth_CR2"/>
    <property type="match status" value="1"/>
</dbReference>
<accession>A0A1L5P6S5</accession>
<dbReference type="PANTHER" id="PTHR24045">
    <property type="match status" value="1"/>
</dbReference>
<dbReference type="InterPro" id="IPR021520">
    <property type="entry name" value="Stealth_CR2"/>
</dbReference>
<name>A0A1L5P6S5_RHIET</name>
<reference evidence="6 7" key="1">
    <citation type="submission" date="2016-09" db="EMBL/GenBank/DDBJ databases">
        <title>The complete genome sequences of Rhizobium gallicum, symbiovars gallicum and phaseoli, symbionts associated to common bean (Phaseolus vulgaris).</title>
        <authorList>
            <person name="Bustos P."/>
            <person name="Santamaria R.I."/>
            <person name="Perez-Carrascal O.M."/>
            <person name="Juarez S."/>
            <person name="Lozano L."/>
            <person name="Martinez-Flores I."/>
            <person name="Martinez-Romero E."/>
            <person name="Cevallos M."/>
            <person name="Romero D."/>
            <person name="Davila G."/>
            <person name="Gonzalez V."/>
        </authorList>
    </citation>
    <scope>NUCLEOTIDE SEQUENCE [LARGE SCALE GENOMIC DNA]</scope>
    <source>
        <strain evidence="6 7">8C-3</strain>
    </source>
</reference>
<sequence>MHVPRGAVKIRRERSFVLIDAVVTWVDGDDPAHVAKRAVFQPKAIHSMATASTRFAHRGEIKYCVWSILRFCPFIRRVFVVTDDQKPDALESLVAANPDWASRIEIVSHRSIYGEHDDLLPVFSSRSVETMLYRIPDLAEQFIYLNDDIFIGRSLTADYFFRDGRPVLRGQLRRFPNNSTTWFKAIFRRGPKRAGFKEAQQMAARLAGRTDDYLLAGHHPHAMRRSTMAAFLEQDVTALRAQAGYRFRSPAQFSPIGLANNLELDSSFVEEPADFGFIKPPRNKRASAKIAATMRALVRGELACICVQSLDAMTEEDSRVVFSGLEEWFSLSR</sequence>
<feature type="domain" description="Stealth protein CR2 conserved region 2" evidence="4">
    <location>
        <begin position="54"/>
        <end position="163"/>
    </location>
</feature>
<evidence type="ECO:0000256" key="3">
    <source>
        <dbReference type="ARBA" id="ARBA00023169"/>
    </source>
</evidence>
<dbReference type="InterPro" id="IPR031358">
    <property type="entry name" value="Stealth_CR1"/>
</dbReference>
<feature type="domain" description="Stealth protein CR1 conserved region 1" evidence="5">
    <location>
        <begin position="19"/>
        <end position="38"/>
    </location>
</feature>
<keyword evidence="2" id="KW-0808">Transferase</keyword>
<dbReference type="GO" id="GO:0016772">
    <property type="term" value="F:transferase activity, transferring phosphorus-containing groups"/>
    <property type="evidence" value="ECO:0007669"/>
    <property type="project" value="InterPro"/>
</dbReference>